<dbReference type="PANTHER" id="PTHR22674">
    <property type="entry name" value="NTPASE, KAP FAMILY P-LOOP DOMAIN-CONTAINING 1"/>
    <property type="match status" value="1"/>
</dbReference>
<dbReference type="RefSeq" id="WP_109871388.1">
    <property type="nucleotide sequence ID" value="NZ_QGNA01000003.1"/>
</dbReference>
<feature type="compositionally biased region" description="Low complexity" evidence="2">
    <location>
        <begin position="995"/>
        <end position="1005"/>
    </location>
</feature>
<keyword evidence="3" id="KW-1133">Transmembrane helix</keyword>
<feature type="compositionally biased region" description="Low complexity" evidence="2">
    <location>
        <begin position="952"/>
        <end position="972"/>
    </location>
</feature>
<keyword evidence="1" id="KW-0175">Coiled coil</keyword>
<organism evidence="5 6">
    <name type="scientific">Falsiroseomonas bella</name>
    <dbReference type="NCBI Taxonomy" id="2184016"/>
    <lineage>
        <taxon>Bacteria</taxon>
        <taxon>Pseudomonadati</taxon>
        <taxon>Pseudomonadota</taxon>
        <taxon>Alphaproteobacteria</taxon>
        <taxon>Acetobacterales</taxon>
        <taxon>Roseomonadaceae</taxon>
        <taxon>Falsiroseomonas</taxon>
    </lineage>
</organism>
<dbReference type="OrthoDB" id="88903at2"/>
<name>A0A317FCM2_9PROT</name>
<evidence type="ECO:0000256" key="2">
    <source>
        <dbReference type="SAM" id="MobiDB-lite"/>
    </source>
</evidence>
<gene>
    <name evidence="5" type="ORF">DFH01_15745</name>
</gene>
<feature type="compositionally biased region" description="Acidic residues" evidence="2">
    <location>
        <begin position="982"/>
        <end position="994"/>
    </location>
</feature>
<feature type="region of interest" description="Disordered" evidence="2">
    <location>
        <begin position="1152"/>
        <end position="1189"/>
    </location>
</feature>
<feature type="compositionally biased region" description="Low complexity" evidence="2">
    <location>
        <begin position="174"/>
        <end position="184"/>
    </location>
</feature>
<keyword evidence="3" id="KW-0472">Membrane</keyword>
<feature type="domain" description="KAP NTPase" evidence="4">
    <location>
        <begin position="852"/>
        <end position="1044"/>
    </location>
</feature>
<feature type="region of interest" description="Disordered" evidence="2">
    <location>
        <begin position="167"/>
        <end position="196"/>
    </location>
</feature>
<dbReference type="Proteomes" id="UP000245765">
    <property type="component" value="Unassembled WGS sequence"/>
</dbReference>
<evidence type="ECO:0000256" key="3">
    <source>
        <dbReference type="SAM" id="Phobius"/>
    </source>
</evidence>
<dbReference type="Pfam" id="PF07693">
    <property type="entry name" value="KAP_NTPase"/>
    <property type="match status" value="2"/>
</dbReference>
<proteinExistence type="predicted"/>
<feature type="transmembrane region" description="Helical" evidence="3">
    <location>
        <begin position="699"/>
        <end position="722"/>
    </location>
</feature>
<feature type="compositionally biased region" description="Basic residues" evidence="2">
    <location>
        <begin position="1178"/>
        <end position="1189"/>
    </location>
</feature>
<feature type="coiled-coil region" evidence="1">
    <location>
        <begin position="515"/>
        <end position="549"/>
    </location>
</feature>
<feature type="domain" description="KAP NTPase" evidence="4">
    <location>
        <begin position="404"/>
        <end position="499"/>
    </location>
</feature>
<feature type="compositionally biased region" description="Polar residues" evidence="2">
    <location>
        <begin position="185"/>
        <end position="194"/>
    </location>
</feature>
<evidence type="ECO:0000313" key="5">
    <source>
        <dbReference type="EMBL" id="PWS36595.1"/>
    </source>
</evidence>
<dbReference type="AlphaFoldDB" id="A0A317FCM2"/>
<sequence length="1189" mass="126597">MQPPPTDVPDFPVPLSAETVEVVRAAAWIGESIQDDVFVSYTTLLLGLLFARLSAKQDWQVEARRALRVAEMLKGKGELSRSAIDRIAREVAASPERGWPSGRPMLSASATLVLTSAASLHARRTGSTTPAEPADIMASYLFDIPRAHVTQAQVWGLSGEEGRRVAALLPGSTPPDSTASPAPDQTASSPTSTDLPGYDAPASAILRLAFVLAGRRKEARRALLRSSGLMVAIAESQRLLPPGDAELAKMLRGMLDHDGGYAAVRDAAFDMPADLAAAVAAAGDSFPPLSNNAQPILDDARLIAGRTSGNAPVGARHLLAALISMPDGTDRASDARIRLTEAGADIDVLREAMARIIRDRHPRDDHAAWRSLLIGSSLPMIATARPDVIPADPRGDDTLDIRRYADALGALMAAREQRPPLSIAVFGPWGSGKSFFMAMIRAAVREFEQAGRDAAARKQPTPFLGRIVQIEFNAWHYAEGNLWASLVHAILVALERELKPKDPATAPFELMLNQLKLREAEKIEAEQRLQAAERRLVEAQAAMRQADQQLASRRASEGNLPSAADVLRAVQQEALAQLGPPEGQASPEAWIRSVGDSVAKAATYLGRPELADQVPALTKAATGAATTTAALQTQLGAVRELLDEAHSSAARGMGQLGWLANARIRKDRLILGVLLTLIALVLLVGLAQELEARGAEIAATMTTVVTLLGTATTALGAALAWAKRHMADASRAFALLGSIRERVEARQAQRLSEHEAELLAARRATSEAEAEAARRRAEFQAAQAAVDKAQEELKQSVSAERLKRFVAQRLAEGDYQRHLGLVHTIRTDLERLQEILEQVHPQESAVQAQAPVERIVLYIDDLDRCPPARVVEVLEAVHLLLAFKLFVAVVGVDVRWVAQALHERYPKQLGEGPGIASPIDYLEKVFQVPFWLPPMDAAAGRRLLEGAVGTDGPSAASDTSGGGASTTHAKAGQATPDKPLDEPADAAGPEEEEATPAQAAAKAEIPEPQAVAEALVLGPTERDRLLDMAAAIGASPRRAKRFANLYRLLKASLSPAERRGFALEGGEAGSYDAALILLALSTGAPRATGALIARLQATPASDSLAALDAALEAAPPEEAAAVGAARALCHAVADQQRLASDLHFWSSRVTRFNFDGRPPPARRSAAPSAPEPPARKSPAPRRKPKPAAA</sequence>
<keyword evidence="3" id="KW-0812">Transmembrane</keyword>
<dbReference type="InterPro" id="IPR052754">
    <property type="entry name" value="NTPase_KAP_P-loop"/>
</dbReference>
<dbReference type="EMBL" id="QGNA01000003">
    <property type="protein sequence ID" value="PWS36595.1"/>
    <property type="molecule type" value="Genomic_DNA"/>
</dbReference>
<keyword evidence="6" id="KW-1185">Reference proteome</keyword>
<evidence type="ECO:0000259" key="4">
    <source>
        <dbReference type="Pfam" id="PF07693"/>
    </source>
</evidence>
<evidence type="ECO:0000313" key="6">
    <source>
        <dbReference type="Proteomes" id="UP000245765"/>
    </source>
</evidence>
<feature type="region of interest" description="Disordered" evidence="2">
    <location>
        <begin position="949"/>
        <end position="1005"/>
    </location>
</feature>
<comment type="caution">
    <text evidence="5">The sequence shown here is derived from an EMBL/GenBank/DDBJ whole genome shotgun (WGS) entry which is preliminary data.</text>
</comment>
<feature type="coiled-coil region" evidence="1">
    <location>
        <begin position="751"/>
        <end position="799"/>
    </location>
</feature>
<reference evidence="6" key="1">
    <citation type="submission" date="2018-05" db="EMBL/GenBank/DDBJ databases">
        <authorList>
            <person name="Du Z."/>
            <person name="Wang X."/>
        </authorList>
    </citation>
    <scope>NUCLEOTIDE SEQUENCE [LARGE SCALE GENOMIC DNA]</scope>
    <source>
        <strain evidence="6">CQN31</strain>
    </source>
</reference>
<evidence type="ECO:0000256" key="1">
    <source>
        <dbReference type="SAM" id="Coils"/>
    </source>
</evidence>
<dbReference type="PANTHER" id="PTHR22674:SF6">
    <property type="entry name" value="NTPASE KAP FAMILY P-LOOP DOMAIN-CONTAINING PROTEIN 1"/>
    <property type="match status" value="1"/>
</dbReference>
<dbReference type="InterPro" id="IPR011646">
    <property type="entry name" value="KAP_P-loop"/>
</dbReference>
<feature type="transmembrane region" description="Helical" evidence="3">
    <location>
        <begin position="669"/>
        <end position="687"/>
    </location>
</feature>
<accession>A0A317FCM2</accession>
<protein>
    <recommendedName>
        <fullName evidence="4">KAP NTPase domain-containing protein</fullName>
    </recommendedName>
</protein>